<dbReference type="NCBIfam" id="TIGR00945">
    <property type="entry name" value="tatC"/>
    <property type="match status" value="1"/>
</dbReference>
<keyword evidence="4 5" id="KW-0472">Membrane</keyword>
<keyword evidence="5" id="KW-0811">Translocation</keyword>
<keyword evidence="3 5" id="KW-1133">Transmembrane helix</keyword>
<name>A0A6S6QUS7_9HYPH</name>
<keyword evidence="2 5" id="KW-0812">Transmembrane</keyword>
<dbReference type="InterPro" id="IPR002033">
    <property type="entry name" value="TatC"/>
</dbReference>
<dbReference type="PRINTS" id="PR01840">
    <property type="entry name" value="TATCFAMILY"/>
</dbReference>
<accession>A0A6S6QUS7</accession>
<dbReference type="Proteomes" id="UP000515317">
    <property type="component" value="Chromosome"/>
</dbReference>
<proteinExistence type="inferred from homology"/>
<comment type="subcellular location">
    <subcellularLocation>
        <location evidence="5">Cell membrane</location>
        <topology evidence="5">Multi-pass membrane protein</topology>
    </subcellularLocation>
    <subcellularLocation>
        <location evidence="1">Membrane</location>
        <topology evidence="1">Multi-pass membrane protein</topology>
    </subcellularLocation>
</comment>
<comment type="similarity">
    <text evidence="5">Belongs to the TatC family.</text>
</comment>
<keyword evidence="5" id="KW-0813">Transport</keyword>
<keyword evidence="5" id="KW-0653">Protein transport</keyword>
<keyword evidence="5" id="KW-1003">Cell membrane</keyword>
<dbReference type="PANTHER" id="PTHR30371:SF0">
    <property type="entry name" value="SEC-INDEPENDENT PROTEIN TRANSLOCASE PROTEIN TATC, CHLOROPLASTIC-RELATED"/>
    <property type="match status" value="1"/>
</dbReference>
<evidence type="ECO:0000256" key="5">
    <source>
        <dbReference type="HAMAP-Rule" id="MF_00902"/>
    </source>
</evidence>
<dbReference type="EMBL" id="AP023361">
    <property type="protein sequence ID" value="BCJ90710.1"/>
    <property type="molecule type" value="Genomic_DNA"/>
</dbReference>
<evidence type="ECO:0000256" key="1">
    <source>
        <dbReference type="ARBA" id="ARBA00004141"/>
    </source>
</evidence>
<dbReference type="GO" id="GO:0065002">
    <property type="term" value="P:intracellular protein transmembrane transport"/>
    <property type="evidence" value="ECO:0007669"/>
    <property type="project" value="TreeGrafter"/>
</dbReference>
<comment type="subunit">
    <text evidence="5">The Tat system comprises two distinct complexes: a TatABC complex, containing multiple copies of TatA, TatB and TatC subunits, and a separate TatA complex, containing only TatA subunits. Substrates initially bind to the TatABC complex, which probably triggers association of the separate TatA complex to form the active translocon.</text>
</comment>
<dbReference type="Pfam" id="PF00902">
    <property type="entry name" value="TatC"/>
    <property type="match status" value="1"/>
</dbReference>
<organism evidence="6 7">
    <name type="scientific">Terrihabitans soli</name>
    <dbReference type="NCBI Taxonomy" id="708113"/>
    <lineage>
        <taxon>Bacteria</taxon>
        <taxon>Pseudomonadati</taxon>
        <taxon>Pseudomonadota</taxon>
        <taxon>Alphaproteobacteria</taxon>
        <taxon>Hyphomicrobiales</taxon>
        <taxon>Terrihabitans</taxon>
    </lineage>
</organism>
<dbReference type="HAMAP" id="MF_00902">
    <property type="entry name" value="TatC"/>
    <property type="match status" value="1"/>
</dbReference>
<feature type="transmembrane region" description="Helical" evidence="5">
    <location>
        <begin position="34"/>
        <end position="52"/>
    </location>
</feature>
<protein>
    <recommendedName>
        <fullName evidence="5">Sec-independent protein translocase protein TatC</fullName>
    </recommendedName>
</protein>
<dbReference type="GO" id="GO:0033281">
    <property type="term" value="C:TAT protein transport complex"/>
    <property type="evidence" value="ECO:0007669"/>
    <property type="project" value="UniProtKB-UniRule"/>
</dbReference>
<feature type="transmembrane region" description="Helical" evidence="5">
    <location>
        <begin position="123"/>
        <end position="145"/>
    </location>
</feature>
<dbReference type="PANTHER" id="PTHR30371">
    <property type="entry name" value="SEC-INDEPENDENT PROTEIN TRANSLOCASE PROTEIN TATC"/>
    <property type="match status" value="1"/>
</dbReference>
<feature type="transmembrane region" description="Helical" evidence="5">
    <location>
        <begin position="217"/>
        <end position="232"/>
    </location>
</feature>
<keyword evidence="7" id="KW-1185">Reference proteome</keyword>
<dbReference type="AlphaFoldDB" id="A0A6S6QUS7"/>
<gene>
    <name evidence="5 6" type="primary">tatC</name>
    <name evidence="6" type="ORF">IZ6_14450</name>
</gene>
<dbReference type="GO" id="GO:0009977">
    <property type="term" value="F:proton motive force dependent protein transmembrane transporter activity"/>
    <property type="evidence" value="ECO:0007669"/>
    <property type="project" value="TreeGrafter"/>
</dbReference>
<evidence type="ECO:0000256" key="3">
    <source>
        <dbReference type="ARBA" id="ARBA00022989"/>
    </source>
</evidence>
<evidence type="ECO:0000256" key="4">
    <source>
        <dbReference type="ARBA" id="ARBA00023136"/>
    </source>
</evidence>
<dbReference type="GO" id="GO:0043953">
    <property type="term" value="P:protein transport by the Tat complex"/>
    <property type="evidence" value="ECO:0007669"/>
    <property type="project" value="UniProtKB-UniRule"/>
</dbReference>
<feature type="transmembrane region" description="Helical" evidence="5">
    <location>
        <begin position="179"/>
        <end position="205"/>
    </location>
</feature>
<feature type="transmembrane region" description="Helical" evidence="5">
    <location>
        <begin position="90"/>
        <end position="111"/>
    </location>
</feature>
<sequence length="270" mass="29961">MTDVPPKDPHDYESDVESSRAPLMEHLIELRSRLIKTLLAIAVAFVICFAFADEIFNILLWPYEFAAGPQKELQIIYTAPQEYLITQIKLALFGAVFIAFPVIAAQVYKFVAPGLYKNERAAFYPYLIATPVLFFAGAAFVYFMALPLAMKFFLSMEQTGTTGGASIQLVARTSEYLSLIMALILAFGICFQTPVILTLLARAGFIDSAWLRAKRKYAIVVVFAVAAVLTPPDVISQFALAVPTLLLYELSIFLVRLVEKKRAEQAPEAA</sequence>
<reference evidence="6 7" key="1">
    <citation type="submission" date="2020-08" db="EMBL/GenBank/DDBJ databases">
        <title>Genome sequence of Rhizobiales bacterium strain IZ6.</title>
        <authorList>
            <person name="Nakai R."/>
            <person name="Naganuma T."/>
        </authorList>
    </citation>
    <scope>NUCLEOTIDE SEQUENCE [LARGE SCALE GENOMIC DNA]</scope>
    <source>
        <strain evidence="6 7">IZ6</strain>
    </source>
</reference>
<dbReference type="KEGG" id="tso:IZ6_14450"/>
<evidence type="ECO:0000313" key="6">
    <source>
        <dbReference type="EMBL" id="BCJ90710.1"/>
    </source>
</evidence>
<comment type="caution">
    <text evidence="5">Lacks conserved residue(s) required for the propagation of feature annotation.</text>
</comment>
<comment type="function">
    <text evidence="5">Part of the twin-arginine translocation (Tat) system that transports large folded proteins containing a characteristic twin-arginine motif in their signal peptide across membranes. Together with TatB, TatC is part of a receptor directly interacting with Tat signal peptides.</text>
</comment>
<evidence type="ECO:0000313" key="7">
    <source>
        <dbReference type="Proteomes" id="UP000515317"/>
    </source>
</evidence>
<evidence type="ECO:0000256" key="2">
    <source>
        <dbReference type="ARBA" id="ARBA00022692"/>
    </source>
</evidence>